<sequence length="336" mass="40335">MIKVNNKSFQTHFVYLFIAICILIAVIIGYVCVKNTTTSHELNRTKHDKANTIEFVISRYNEDLQWTTEYPFNQHKYIVYNKGGSNEDYVKTNVLRSYNIRNEGKCDHTYVYHIVHHYHNLADIVVFLPGCINECYFKFSKAKILLDLIQKYNEAFFIVDYYTKSNILDEYYYFKVDDYKSMSQSNLAKNEDIQFRKSKIRPYGKWYQMNFDYDIQHVSLFGIMSVNKKDIYNHDKQYYYQFMKSLEGAINDELSHYFEKSWEAIFYPLKNTYVLYYTNTITNIISKIVVNYIHLYKDKYAMDLSSSPTTGPMLWNMIYFINNNTYLNYNIRLINL</sequence>
<evidence type="ECO:0000313" key="2">
    <source>
        <dbReference type="EMBL" id="QHT22932.1"/>
    </source>
</evidence>
<organism evidence="2">
    <name type="scientific">viral metagenome</name>
    <dbReference type="NCBI Taxonomy" id="1070528"/>
    <lineage>
        <taxon>unclassified sequences</taxon>
        <taxon>metagenomes</taxon>
        <taxon>organismal metagenomes</taxon>
    </lineage>
</organism>
<protein>
    <submittedName>
        <fullName evidence="2">Uncharacterized protein</fullName>
    </submittedName>
</protein>
<keyword evidence="1" id="KW-1133">Transmembrane helix</keyword>
<proteinExistence type="predicted"/>
<evidence type="ECO:0000256" key="1">
    <source>
        <dbReference type="SAM" id="Phobius"/>
    </source>
</evidence>
<reference evidence="2" key="1">
    <citation type="journal article" date="2020" name="Nature">
        <title>Giant virus diversity and host interactions through global metagenomics.</title>
        <authorList>
            <person name="Schulz F."/>
            <person name="Roux S."/>
            <person name="Paez-Espino D."/>
            <person name="Jungbluth S."/>
            <person name="Walsh D.A."/>
            <person name="Denef V.J."/>
            <person name="McMahon K.D."/>
            <person name="Konstantinidis K.T."/>
            <person name="Eloe-Fadrosh E.A."/>
            <person name="Kyrpides N.C."/>
            <person name="Woyke T."/>
        </authorList>
    </citation>
    <scope>NUCLEOTIDE SEQUENCE</scope>
    <source>
        <strain evidence="2">GVMAG-M-3300023179-114</strain>
    </source>
</reference>
<keyword evidence="1" id="KW-0472">Membrane</keyword>
<accession>A0A6C0E2H7</accession>
<feature type="transmembrane region" description="Helical" evidence="1">
    <location>
        <begin position="12"/>
        <end position="31"/>
    </location>
</feature>
<dbReference type="EMBL" id="MN739721">
    <property type="protein sequence ID" value="QHT22932.1"/>
    <property type="molecule type" value="Genomic_DNA"/>
</dbReference>
<dbReference type="PANTHER" id="PTHR37490">
    <property type="entry name" value="EXPRESSED PROTEIN"/>
    <property type="match status" value="1"/>
</dbReference>
<keyword evidence="1" id="KW-0812">Transmembrane</keyword>
<name>A0A6C0E2H7_9ZZZZ</name>
<dbReference type="AlphaFoldDB" id="A0A6C0E2H7"/>
<dbReference type="PANTHER" id="PTHR37490:SF1">
    <property type="entry name" value="GLYCOSYLTRANSFERASE 2-LIKE DOMAIN-CONTAINING PROTEIN"/>
    <property type="match status" value="1"/>
</dbReference>